<name>A0A2N9AVE7_METEX</name>
<evidence type="ECO:0000313" key="2">
    <source>
        <dbReference type="EMBL" id="SOR31339.1"/>
    </source>
</evidence>
<reference evidence="3" key="1">
    <citation type="submission" date="2017-10" db="EMBL/GenBank/DDBJ databases">
        <authorList>
            <person name="Regsiter A."/>
            <person name="William W."/>
        </authorList>
    </citation>
    <scope>NUCLEOTIDE SEQUENCE [LARGE SCALE GENOMIC DNA]</scope>
</reference>
<dbReference type="EMBL" id="LT962688">
    <property type="protein sequence ID" value="SOR31339.1"/>
    <property type="molecule type" value="Genomic_DNA"/>
</dbReference>
<protein>
    <submittedName>
        <fullName evidence="2">Uncharacterized protein</fullName>
    </submittedName>
</protein>
<dbReference type="AlphaFoldDB" id="A0A2N9AVE7"/>
<organism evidence="2 3">
    <name type="scientific">Methylorubrum extorquens</name>
    <name type="common">Methylobacterium dichloromethanicum</name>
    <name type="synonym">Methylobacterium extorquens</name>
    <dbReference type="NCBI Taxonomy" id="408"/>
    <lineage>
        <taxon>Bacteria</taxon>
        <taxon>Pseudomonadati</taxon>
        <taxon>Pseudomonadota</taxon>
        <taxon>Alphaproteobacteria</taxon>
        <taxon>Hyphomicrobiales</taxon>
        <taxon>Methylobacteriaceae</taxon>
        <taxon>Methylorubrum</taxon>
    </lineage>
</organism>
<gene>
    <name evidence="2" type="ORF">TK0001_4754</name>
</gene>
<evidence type="ECO:0000313" key="3">
    <source>
        <dbReference type="Proteomes" id="UP000233769"/>
    </source>
</evidence>
<feature type="region of interest" description="Disordered" evidence="1">
    <location>
        <begin position="1"/>
        <end position="32"/>
    </location>
</feature>
<dbReference type="Proteomes" id="UP000233769">
    <property type="component" value="Chromosome tk0001"/>
</dbReference>
<accession>A0A2N9AVE7</accession>
<proteinExistence type="predicted"/>
<evidence type="ECO:0000256" key="1">
    <source>
        <dbReference type="SAM" id="MobiDB-lite"/>
    </source>
</evidence>
<feature type="compositionally biased region" description="Polar residues" evidence="1">
    <location>
        <begin position="64"/>
        <end position="73"/>
    </location>
</feature>
<feature type="region of interest" description="Disordered" evidence="1">
    <location>
        <begin position="50"/>
        <end position="73"/>
    </location>
</feature>
<sequence>MGQSPWRRSRRRGGAGGGPTLPQKPTRRALAARATAAAIARMLVTFRNSQVPMPIRSLPDGHGANSNSRSVSS</sequence>